<dbReference type="EMBL" id="CM055093">
    <property type="protein sequence ID" value="KAJ7564202.1"/>
    <property type="molecule type" value="Genomic_DNA"/>
</dbReference>
<evidence type="ECO:0000313" key="2">
    <source>
        <dbReference type="Proteomes" id="UP001162992"/>
    </source>
</evidence>
<protein>
    <submittedName>
        <fullName evidence="1">Uncharacterized protein</fullName>
    </submittedName>
</protein>
<dbReference type="Proteomes" id="UP001162992">
    <property type="component" value="Chromosome 2"/>
</dbReference>
<reference evidence="2" key="1">
    <citation type="journal article" date="2024" name="Proc. Natl. Acad. Sci. U.S.A.">
        <title>Extraordinary preservation of gene collinearity over three hundred million years revealed in homosporous lycophytes.</title>
        <authorList>
            <person name="Li C."/>
            <person name="Wickell D."/>
            <person name="Kuo L.Y."/>
            <person name="Chen X."/>
            <person name="Nie B."/>
            <person name="Liao X."/>
            <person name="Peng D."/>
            <person name="Ji J."/>
            <person name="Jenkins J."/>
            <person name="Williams M."/>
            <person name="Shu S."/>
            <person name="Plott C."/>
            <person name="Barry K."/>
            <person name="Rajasekar S."/>
            <person name="Grimwood J."/>
            <person name="Han X."/>
            <person name="Sun S."/>
            <person name="Hou Z."/>
            <person name="He W."/>
            <person name="Dai G."/>
            <person name="Sun C."/>
            <person name="Schmutz J."/>
            <person name="Leebens-Mack J.H."/>
            <person name="Li F.W."/>
            <person name="Wang L."/>
        </authorList>
    </citation>
    <scope>NUCLEOTIDE SEQUENCE [LARGE SCALE GENOMIC DNA]</scope>
    <source>
        <strain evidence="2">cv. PW_Plant_1</strain>
    </source>
</reference>
<accession>A0ACC2ECN1</accession>
<comment type="caution">
    <text evidence="1">The sequence shown here is derived from an EMBL/GenBank/DDBJ whole genome shotgun (WGS) entry which is preliminary data.</text>
</comment>
<gene>
    <name evidence="1" type="ORF">O6H91_02G006800</name>
</gene>
<organism evidence="1 2">
    <name type="scientific">Diphasiastrum complanatum</name>
    <name type="common">Issler's clubmoss</name>
    <name type="synonym">Lycopodium complanatum</name>
    <dbReference type="NCBI Taxonomy" id="34168"/>
    <lineage>
        <taxon>Eukaryota</taxon>
        <taxon>Viridiplantae</taxon>
        <taxon>Streptophyta</taxon>
        <taxon>Embryophyta</taxon>
        <taxon>Tracheophyta</taxon>
        <taxon>Lycopodiopsida</taxon>
        <taxon>Lycopodiales</taxon>
        <taxon>Lycopodiaceae</taxon>
        <taxon>Lycopodioideae</taxon>
        <taxon>Diphasiastrum</taxon>
    </lineage>
</organism>
<sequence length="566" mass="63281">MEAADHCCAAETLLIPEIATFINLKKAQLLEGSTSGQSVIWKSDIESFQGTVVQGSGLAFADCGQKVEQVHEIRDRDRSNREIKGSLMVGKLEKECLFLQGGSEQQTVHVEEDCADESEEGKRSKEKNAGISCEEIEHRRDDGMKEHISGNLVGSISSKRRPLQYCREELFAMQGFRKDLGFREQVVTQIGPILDELNELKVADIRESSHCRAGNRHHHRHRNEAPVSATKSGIPDVIWDAALDKSCEQAYEVISTEAENQSRDDVSKLDDSQDSEDDTESFQQRAFVVSGEPDFDSGPPEDGLEYLRRVRWEAAQCPKIKVAKIAPEKLTRHQTHYLPDIPEIPGCDANLLPSKEWEREFLSDFSKLRTNLLNLSQQSGCALESLPHFRNENAWKVFCLGSASFEEESATKDGVEEFSESCMSESDFAAEDENAEPRQILCCSPQDEVVMGHSPLLSVMKSMDEVSRAALLRYHVSWLDDVEGLPENRAVWLFALAVAVDKPLDAQTSAAFRTLLRRCATIRARKLSQNDKELHMLNVLITISGQFFGQADNLSGDAKAISMLEC</sequence>
<proteinExistence type="predicted"/>
<name>A0ACC2ECN1_DIPCM</name>
<evidence type="ECO:0000313" key="1">
    <source>
        <dbReference type="EMBL" id="KAJ7564202.1"/>
    </source>
</evidence>
<keyword evidence="2" id="KW-1185">Reference proteome</keyword>